<keyword evidence="1" id="KW-1133">Transmembrane helix</keyword>
<dbReference type="EMBL" id="PPXC01000001">
    <property type="protein sequence ID" value="POH75133.1"/>
    <property type="molecule type" value="Genomic_DNA"/>
</dbReference>
<accession>A0A2S4A0X8</accession>
<keyword evidence="3" id="KW-1185">Reference proteome</keyword>
<dbReference type="Proteomes" id="UP000237061">
    <property type="component" value="Unassembled WGS sequence"/>
</dbReference>
<keyword evidence="1" id="KW-0812">Transmembrane</keyword>
<comment type="caution">
    <text evidence="2">The sequence shown here is derived from an EMBL/GenBank/DDBJ whole genome shotgun (WGS) entry which is preliminary data.</text>
</comment>
<evidence type="ECO:0000256" key="1">
    <source>
        <dbReference type="SAM" id="Phobius"/>
    </source>
</evidence>
<reference evidence="2 3" key="1">
    <citation type="submission" date="2018-01" db="EMBL/GenBank/DDBJ databases">
        <title>Arthrobacter sp. nov., from glaciers in China.</title>
        <authorList>
            <person name="Liu Q."/>
            <person name="Xin Y.-H."/>
        </authorList>
    </citation>
    <scope>NUCLEOTIDE SEQUENCE [LARGE SCALE GENOMIC DNA]</scope>
    <source>
        <strain evidence="2 3">HLT2-12-2</strain>
    </source>
</reference>
<dbReference type="AlphaFoldDB" id="A0A2S4A0X8"/>
<gene>
    <name evidence="2" type="ORF">CVS27_00515</name>
</gene>
<sequence length="63" mass="6761">MLIAGLALLAVLLAWANAAESPDDWPARILAAAVVIAAPLTIQALKKRHQVRTLEQAEGSFER</sequence>
<name>A0A2S4A0X8_ARTGL</name>
<organism evidence="2 3">
    <name type="scientific">Arthrobacter glacialis</name>
    <dbReference type="NCBI Taxonomy" id="1664"/>
    <lineage>
        <taxon>Bacteria</taxon>
        <taxon>Bacillati</taxon>
        <taxon>Actinomycetota</taxon>
        <taxon>Actinomycetes</taxon>
        <taxon>Micrococcales</taxon>
        <taxon>Micrococcaceae</taxon>
        <taxon>Arthrobacter</taxon>
    </lineage>
</organism>
<evidence type="ECO:0000313" key="2">
    <source>
        <dbReference type="EMBL" id="POH75133.1"/>
    </source>
</evidence>
<proteinExistence type="predicted"/>
<keyword evidence="1" id="KW-0472">Membrane</keyword>
<evidence type="ECO:0000313" key="3">
    <source>
        <dbReference type="Proteomes" id="UP000237061"/>
    </source>
</evidence>
<protein>
    <submittedName>
        <fullName evidence="2">Uncharacterized protein</fullName>
    </submittedName>
</protein>
<feature type="transmembrane region" description="Helical" evidence="1">
    <location>
        <begin position="28"/>
        <end position="45"/>
    </location>
</feature>